<reference evidence="2 3" key="1">
    <citation type="submission" date="2016-05" db="EMBL/GenBank/DDBJ databases">
        <authorList>
            <consortium name="Pathogen Informatics"/>
        </authorList>
    </citation>
    <scope>NUCLEOTIDE SEQUENCE [LARGE SCALE GENOMIC DNA]</scope>
    <source>
        <strain evidence="2 3">2880STDY5682802</strain>
    </source>
</reference>
<sequence length="49" mass="5663">MRGLMATHAAERGSRPEKEDPRKQGEIPRKRDDSEDHQQDPYHPAPGQR</sequence>
<dbReference type="AlphaFoldDB" id="A0A8G2A2R4"/>
<dbReference type="EMBL" id="FLAC01000027">
    <property type="protein sequence ID" value="SAQ09870.1"/>
    <property type="molecule type" value="Genomic_DNA"/>
</dbReference>
<evidence type="ECO:0000256" key="1">
    <source>
        <dbReference type="SAM" id="MobiDB-lite"/>
    </source>
</evidence>
<protein>
    <submittedName>
        <fullName evidence="2">Uncharacterized protein</fullName>
    </submittedName>
</protein>
<feature type="region of interest" description="Disordered" evidence="1">
    <location>
        <begin position="1"/>
        <end position="49"/>
    </location>
</feature>
<gene>
    <name evidence="2" type="ORF">SAMEA2273876_04939</name>
</gene>
<name>A0A8G2A2R4_RAOPL</name>
<organism evidence="2 3">
    <name type="scientific">Raoultella planticola</name>
    <name type="common">Klebsiella planticola</name>
    <dbReference type="NCBI Taxonomy" id="575"/>
    <lineage>
        <taxon>Bacteria</taxon>
        <taxon>Pseudomonadati</taxon>
        <taxon>Pseudomonadota</taxon>
        <taxon>Gammaproteobacteria</taxon>
        <taxon>Enterobacterales</taxon>
        <taxon>Enterobacteriaceae</taxon>
        <taxon>Klebsiella/Raoultella group</taxon>
        <taxon>Raoultella</taxon>
    </lineage>
</organism>
<comment type="caution">
    <text evidence="2">The sequence shown here is derived from an EMBL/GenBank/DDBJ whole genome shotgun (WGS) entry which is preliminary data.</text>
</comment>
<feature type="compositionally biased region" description="Basic and acidic residues" evidence="1">
    <location>
        <begin position="9"/>
        <end position="40"/>
    </location>
</feature>
<evidence type="ECO:0000313" key="3">
    <source>
        <dbReference type="Proteomes" id="UP000078124"/>
    </source>
</evidence>
<evidence type="ECO:0000313" key="2">
    <source>
        <dbReference type="EMBL" id="SAQ09870.1"/>
    </source>
</evidence>
<proteinExistence type="predicted"/>
<dbReference type="RefSeq" id="WP_164673311.1">
    <property type="nucleotide sequence ID" value="NZ_BIJB01000002.1"/>
</dbReference>
<accession>A0A8G2A2R4</accession>
<dbReference type="Proteomes" id="UP000078124">
    <property type="component" value="Unassembled WGS sequence"/>
</dbReference>